<dbReference type="SMART" id="SM00421">
    <property type="entry name" value="HTH_LUXR"/>
    <property type="match status" value="1"/>
</dbReference>
<dbReference type="GO" id="GO:0003677">
    <property type="term" value="F:DNA binding"/>
    <property type="evidence" value="ECO:0007669"/>
    <property type="project" value="UniProtKB-KW"/>
</dbReference>
<dbReference type="CDD" id="cd06170">
    <property type="entry name" value="LuxR_C_like"/>
    <property type="match status" value="1"/>
</dbReference>
<dbReference type="InterPro" id="IPR000792">
    <property type="entry name" value="Tscrpt_reg_LuxR_C"/>
</dbReference>
<reference evidence="5 6" key="1">
    <citation type="submission" date="2016-11" db="EMBL/GenBank/DDBJ databases">
        <title>Study of marine rhodopsin-containing bacteria.</title>
        <authorList>
            <person name="Yoshizawa S."/>
            <person name="Kumagai Y."/>
            <person name="Kogure K."/>
        </authorList>
    </citation>
    <scope>NUCLEOTIDE SEQUENCE [LARGE SCALE GENOMIC DNA]</scope>
    <source>
        <strain evidence="5 6">SAORIC-28</strain>
    </source>
</reference>
<dbReference type="SUPFAM" id="SSF46894">
    <property type="entry name" value="C-terminal effector domain of the bipartite response regulators"/>
    <property type="match status" value="1"/>
</dbReference>
<dbReference type="PANTHER" id="PTHR44688">
    <property type="entry name" value="DNA-BINDING TRANSCRIPTIONAL ACTIVATOR DEVR_DOSR"/>
    <property type="match status" value="1"/>
</dbReference>
<comment type="caution">
    <text evidence="5">The sequence shown here is derived from an EMBL/GenBank/DDBJ whole genome shotgun (WGS) entry which is preliminary data.</text>
</comment>
<dbReference type="AlphaFoldDB" id="A0A271IYE8"/>
<keyword evidence="6" id="KW-1185">Reference proteome</keyword>
<organism evidence="5 6">
    <name type="scientific">Rubrivirga marina</name>
    <dbReference type="NCBI Taxonomy" id="1196024"/>
    <lineage>
        <taxon>Bacteria</taxon>
        <taxon>Pseudomonadati</taxon>
        <taxon>Rhodothermota</taxon>
        <taxon>Rhodothermia</taxon>
        <taxon>Rhodothermales</taxon>
        <taxon>Rubricoccaceae</taxon>
        <taxon>Rubrivirga</taxon>
    </lineage>
</organism>
<dbReference type="PANTHER" id="PTHR44688:SF16">
    <property type="entry name" value="DNA-BINDING TRANSCRIPTIONAL ACTIVATOR DEVR_DOSR"/>
    <property type="match status" value="1"/>
</dbReference>
<keyword evidence="1" id="KW-0805">Transcription regulation</keyword>
<evidence type="ECO:0000259" key="4">
    <source>
        <dbReference type="PROSITE" id="PS50043"/>
    </source>
</evidence>
<dbReference type="InterPro" id="IPR036388">
    <property type="entry name" value="WH-like_DNA-bd_sf"/>
</dbReference>
<keyword evidence="3" id="KW-0804">Transcription</keyword>
<dbReference type="InterPro" id="IPR016032">
    <property type="entry name" value="Sig_transdc_resp-reg_C-effctor"/>
</dbReference>
<dbReference type="Proteomes" id="UP000216339">
    <property type="component" value="Unassembled WGS sequence"/>
</dbReference>
<dbReference type="RefSeq" id="WP_095509630.1">
    <property type="nucleotide sequence ID" value="NZ_MQWD01000001.1"/>
</dbReference>
<evidence type="ECO:0000313" key="5">
    <source>
        <dbReference type="EMBL" id="PAP75988.1"/>
    </source>
</evidence>
<evidence type="ECO:0000256" key="3">
    <source>
        <dbReference type="ARBA" id="ARBA00023163"/>
    </source>
</evidence>
<dbReference type="OrthoDB" id="9797341at2"/>
<dbReference type="GO" id="GO:0006355">
    <property type="term" value="P:regulation of DNA-templated transcription"/>
    <property type="evidence" value="ECO:0007669"/>
    <property type="project" value="InterPro"/>
</dbReference>
<gene>
    <name evidence="5" type="ORF">BSZ37_05795</name>
</gene>
<dbReference type="EMBL" id="MQWD01000001">
    <property type="protein sequence ID" value="PAP75988.1"/>
    <property type="molecule type" value="Genomic_DNA"/>
</dbReference>
<dbReference type="Pfam" id="PF00196">
    <property type="entry name" value="GerE"/>
    <property type="match status" value="1"/>
</dbReference>
<dbReference type="Gene3D" id="1.10.10.10">
    <property type="entry name" value="Winged helix-like DNA-binding domain superfamily/Winged helix DNA-binding domain"/>
    <property type="match status" value="1"/>
</dbReference>
<dbReference type="PRINTS" id="PR00038">
    <property type="entry name" value="HTHLUXR"/>
</dbReference>
<sequence length="370" mass="39385">MGPTLTAADLVRLETASRALMSPLAAASPEAWLAEAGGAVRDLVGGTGVVLQFPTSAVPYFSDDATEVSTGVLDYTQEIQWDGVRFSDPVVDAWNRMRRESRMETFSWDVNIAMVRDRGLDPNDAPIITDVLQGQRFNDFVGMIGETPVGEAMVWVLHRRYGGFPFGERSASLLQVLMPSFRAGLDALGRLGAHRAALDAVSEPLAAFDADGRALHRNAALAALLAADPEGATVDREVARLGRASRALARAVRGAVPPSEVTVTTARGQYVVRSTALPPGLFGPDPAVLVTVDASIVRVPPTAEEVRQRTGLTLREAEVALLLAEGLTNAQVADRLFIAPATARRHTENVLGKLGVATRSAVAGRVFEMA</sequence>
<protein>
    <recommendedName>
        <fullName evidence="4">HTH luxR-type domain-containing protein</fullName>
    </recommendedName>
</protein>
<dbReference type="PROSITE" id="PS50043">
    <property type="entry name" value="HTH_LUXR_2"/>
    <property type="match status" value="1"/>
</dbReference>
<name>A0A271IYE8_9BACT</name>
<evidence type="ECO:0000256" key="1">
    <source>
        <dbReference type="ARBA" id="ARBA00023015"/>
    </source>
</evidence>
<evidence type="ECO:0000256" key="2">
    <source>
        <dbReference type="ARBA" id="ARBA00023125"/>
    </source>
</evidence>
<feature type="domain" description="HTH luxR-type" evidence="4">
    <location>
        <begin position="305"/>
        <end position="370"/>
    </location>
</feature>
<evidence type="ECO:0000313" key="6">
    <source>
        <dbReference type="Proteomes" id="UP000216339"/>
    </source>
</evidence>
<keyword evidence="2" id="KW-0238">DNA-binding</keyword>
<proteinExistence type="predicted"/>
<accession>A0A271IYE8</accession>